<evidence type="ECO:0000313" key="3">
    <source>
        <dbReference type="Proteomes" id="UP000555448"/>
    </source>
</evidence>
<gene>
    <name evidence="2" type="ORF">HNO88_003280</name>
</gene>
<comment type="caution">
    <text evidence="2">The sequence shown here is derived from an EMBL/GenBank/DDBJ whole genome shotgun (WGS) entry which is preliminary data.</text>
</comment>
<protein>
    <submittedName>
        <fullName evidence="2">Uncharacterized protein</fullName>
    </submittedName>
</protein>
<name>A0A7W7KBU4_9SPHN</name>
<keyword evidence="3" id="KW-1185">Reference proteome</keyword>
<dbReference type="AlphaFoldDB" id="A0A7W7KBU4"/>
<organism evidence="2 3">
    <name type="scientific">Novosphingobium chloroacetimidivorans</name>
    <dbReference type="NCBI Taxonomy" id="1428314"/>
    <lineage>
        <taxon>Bacteria</taxon>
        <taxon>Pseudomonadati</taxon>
        <taxon>Pseudomonadota</taxon>
        <taxon>Alphaproteobacteria</taxon>
        <taxon>Sphingomonadales</taxon>
        <taxon>Sphingomonadaceae</taxon>
        <taxon>Novosphingobium</taxon>
    </lineage>
</organism>
<feature type="transmembrane region" description="Helical" evidence="1">
    <location>
        <begin position="32"/>
        <end position="55"/>
    </location>
</feature>
<keyword evidence="1" id="KW-0812">Transmembrane</keyword>
<keyword evidence="1" id="KW-0472">Membrane</keyword>
<keyword evidence="1" id="KW-1133">Transmembrane helix</keyword>
<sequence length="61" mass="6295">MSPLAERQTARSLVRIGKRVILKAEVDVTPAGLLGIAGLVGGILLSTTVLVVATIRASQGR</sequence>
<evidence type="ECO:0000256" key="1">
    <source>
        <dbReference type="SAM" id="Phobius"/>
    </source>
</evidence>
<dbReference type="RefSeq" id="WP_184247781.1">
    <property type="nucleotide sequence ID" value="NZ_JACHLR010000015.1"/>
</dbReference>
<reference evidence="2 3" key="1">
    <citation type="submission" date="2020-08" db="EMBL/GenBank/DDBJ databases">
        <title>Functional genomics of gut bacteria from endangered species of beetles.</title>
        <authorList>
            <person name="Carlos-Shanley C."/>
        </authorList>
    </citation>
    <scope>NUCLEOTIDE SEQUENCE [LARGE SCALE GENOMIC DNA]</scope>
    <source>
        <strain evidence="2 3">S00245</strain>
    </source>
</reference>
<dbReference type="EMBL" id="JACHLR010000015">
    <property type="protein sequence ID" value="MBB4859947.1"/>
    <property type="molecule type" value="Genomic_DNA"/>
</dbReference>
<proteinExistence type="predicted"/>
<accession>A0A7W7KBU4</accession>
<evidence type="ECO:0000313" key="2">
    <source>
        <dbReference type="EMBL" id="MBB4859947.1"/>
    </source>
</evidence>
<dbReference type="Proteomes" id="UP000555448">
    <property type="component" value="Unassembled WGS sequence"/>
</dbReference>